<dbReference type="PANTHER" id="PTHR21373">
    <property type="entry name" value="GLUCOSE REPRESSIBLE PROTEIN MAK10"/>
    <property type="match status" value="1"/>
</dbReference>
<evidence type="ECO:0000313" key="7">
    <source>
        <dbReference type="Proteomes" id="UP000422736"/>
    </source>
</evidence>
<dbReference type="Pfam" id="PF04112">
    <property type="entry name" value="Mak10"/>
    <property type="match status" value="1"/>
</dbReference>
<dbReference type="InterPro" id="IPR057983">
    <property type="entry name" value="NAA35-like_N"/>
</dbReference>
<name>A0ABX6ETV2_KLUMA</name>
<gene>
    <name evidence="6" type="primary">MAK10</name>
    <name evidence="6" type="ORF">FIM1_2364</name>
</gene>
<evidence type="ECO:0000256" key="1">
    <source>
        <dbReference type="ARBA" id="ARBA00004496"/>
    </source>
</evidence>
<comment type="subcellular location">
    <subcellularLocation>
        <location evidence="1">Cytoplasm</location>
    </subcellularLocation>
</comment>
<protein>
    <submittedName>
        <fullName evidence="6">N-terminal acetyltransferase C complex subunit MAK10</fullName>
    </submittedName>
</protein>
<evidence type="ECO:0000256" key="3">
    <source>
        <dbReference type="ARBA" id="ARBA00022490"/>
    </source>
</evidence>
<evidence type="ECO:0000259" key="5">
    <source>
        <dbReference type="Pfam" id="PF25789"/>
    </source>
</evidence>
<dbReference type="InterPro" id="IPR007244">
    <property type="entry name" value="Naa35_N"/>
</dbReference>
<feature type="domain" description="NAA35-like TPR repeats" evidence="5">
    <location>
        <begin position="329"/>
        <end position="658"/>
    </location>
</feature>
<reference evidence="6 7" key="1">
    <citation type="submission" date="2016-03" db="EMBL/GenBank/DDBJ databases">
        <title>How can Kluyveromyces marxianus grow so fast - potential evolutionary course in Saccharomyces Complex revealed by comparative genomics.</title>
        <authorList>
            <person name="Mo W."/>
            <person name="Lu W."/>
            <person name="Yang X."/>
            <person name="Qi J."/>
            <person name="Lv H."/>
        </authorList>
    </citation>
    <scope>NUCLEOTIDE SEQUENCE [LARGE SCALE GENOMIC DNA]</scope>
    <source>
        <strain evidence="6 7">FIM1</strain>
    </source>
</reference>
<dbReference type="Pfam" id="PF25789">
    <property type="entry name" value="TPR_NAA35"/>
    <property type="match status" value="1"/>
</dbReference>
<evidence type="ECO:0000256" key="2">
    <source>
        <dbReference type="ARBA" id="ARBA00006289"/>
    </source>
</evidence>
<evidence type="ECO:0000259" key="4">
    <source>
        <dbReference type="Pfam" id="PF04112"/>
    </source>
</evidence>
<evidence type="ECO:0000313" key="6">
    <source>
        <dbReference type="EMBL" id="QGN15671.1"/>
    </source>
</evidence>
<accession>A0ABX6ETV2</accession>
<dbReference type="InterPro" id="IPR057982">
    <property type="entry name" value="TPR_NAA35"/>
</dbReference>
<dbReference type="EMBL" id="CP015056">
    <property type="protein sequence ID" value="QGN15671.1"/>
    <property type="molecule type" value="Genomic_DNA"/>
</dbReference>
<keyword evidence="3" id="KW-0963">Cytoplasm</keyword>
<reference evidence="6 7" key="2">
    <citation type="submission" date="2019-11" db="EMBL/GenBank/DDBJ databases">
        <authorList>
            <person name="Lu H."/>
        </authorList>
    </citation>
    <scope>NUCLEOTIDE SEQUENCE [LARGE SCALE GENOMIC DNA]</scope>
    <source>
        <strain evidence="6 7">FIM1</strain>
    </source>
</reference>
<organism evidence="6 7">
    <name type="scientific">Kluyveromyces marxianus</name>
    <name type="common">Yeast</name>
    <name type="synonym">Candida kefyr</name>
    <dbReference type="NCBI Taxonomy" id="4911"/>
    <lineage>
        <taxon>Eukaryota</taxon>
        <taxon>Fungi</taxon>
        <taxon>Dikarya</taxon>
        <taxon>Ascomycota</taxon>
        <taxon>Saccharomycotina</taxon>
        <taxon>Saccharomycetes</taxon>
        <taxon>Saccharomycetales</taxon>
        <taxon>Saccharomycetaceae</taxon>
        <taxon>Kluyveromyces</taxon>
    </lineage>
</organism>
<dbReference type="PANTHER" id="PTHR21373:SF0">
    <property type="entry name" value="N-ALPHA-ACETYLTRANSFERASE 35, NATC AUXILIARY SUBUNIT"/>
    <property type="match status" value="1"/>
</dbReference>
<sequence length="783" mass="90364">MVVMENSGLAELAKLSLGHSGNKDTDFVDITEHLHTLSANLAPETVVKEPTFSLFEGTYALEVCNLKLDTSLIELSPEEQTFDCNIAYGEEQNLEYVTAICDRLSRSLMNWLHDYQTLPTTVLSCRYVEYLMELYTKHPVSSLDAMQGLSTQDPLYDQVLYSFVLGLCSFIKFTSIVLKDGGVYEEEDLNCNVMNLDMLSKIEYTAVIQSLDTSLRVIDQLYPDPNSDASHLRNVVRLLRFLLHIPNYHYPSRLTAVSSDLSVLQESLEVIAELNADNYDFTQHKCPPGCFSMGIQKRRDNNFPPKEIYQPKGNEFQSFDIFMRDILAALSVKNCETAFEFRQYVWFFNRLHQRTVMARALLQSYLMRNEMILDRFSVDNFSNMHLHEFSLAGTTLSDILSNEENSIEKADIHNALSELSYCLLRWYQNMPQNCCRHRQGFNRLLLDFDSVQANFEQHETHWQSIGIDDRITKMGGAPLMPVSTWIYTTKLLMMIEFTLEGFHLEVYKPWESFAQYWFCYYLSSHLESNLKRLQEFLLQKINYIGNYNKKIKKLKAGEKKEKAKEQYKHLISSVLPQLKLNKKTISYLFLVCTVLKSLSLAQVFQFALLKSFKIIDSTVEYSTRFSTKKMVHDLRFKTFSSIGIPEVPTFEQFQKSLEDFVIESPAIHSKIPNLLNFMNTELENAKIALSTIIRTIETGEPEDAPIYTGTKQVKETALQWFNSLLGSATALSVNGSVLKKKILEHPKTDNLSQFYDVKLTHSQRGCYYFPILTLSSKLDRKRK</sequence>
<proteinExistence type="inferred from homology"/>
<comment type="similarity">
    <text evidence="2">Belongs to the MAK10 family.</text>
</comment>
<feature type="domain" description="NAA35-like N-terminal" evidence="4">
    <location>
        <begin position="44"/>
        <end position="208"/>
    </location>
</feature>
<dbReference type="Proteomes" id="UP000422736">
    <property type="component" value="Chromosome 3"/>
</dbReference>
<keyword evidence="7" id="KW-1185">Reference proteome</keyword>